<accession>A0A0F9VBC9</accession>
<proteinExistence type="predicted"/>
<gene>
    <name evidence="1" type="ORF">LCGC14_0426290</name>
</gene>
<protein>
    <recommendedName>
        <fullName evidence="2">DUF2184 domain-containing protein</fullName>
    </recommendedName>
</protein>
<evidence type="ECO:0008006" key="2">
    <source>
        <dbReference type="Google" id="ProtNLM"/>
    </source>
</evidence>
<evidence type="ECO:0000313" key="1">
    <source>
        <dbReference type="EMBL" id="KKN70846.1"/>
    </source>
</evidence>
<dbReference type="EMBL" id="LAZR01000395">
    <property type="protein sequence ID" value="KKN70846.1"/>
    <property type="molecule type" value="Genomic_DNA"/>
</dbReference>
<name>A0A0F9VBC9_9ZZZZ</name>
<dbReference type="AlphaFoldDB" id="A0A0F9VBC9"/>
<sequence length="341" mass="37658">MKRNIVKPSSEQIELLRRTGSENRAEALEAMHSLAQALQVPLRSALLDGDILGGIFAPEVLDPSATAEYPLDFYQTAQENDYVAYMIPSEGALPLRNIVGDAVTVSTFEVGNAIDWPLKYARSARWNIIARAMEVLEAGFVKKMNTDGWRVVIAAGAGRTDYNGGAPLVYDSAATAGQFTKRLVSLMKTTMIRLGGGNSATSNRSRLTDLYISPEALEDIREWDSDEVDDVTRREIFEAGDDTGPMAKIYGINLHPLDELGVGQEFQTYFDTLSVNMGTDDEEIVVGLDLSHGDSFVMPVKQPLSIFEDDKLHRRRRAGFYGWQEHGFAALDGRRVLLGSF</sequence>
<reference evidence="1" key="1">
    <citation type="journal article" date="2015" name="Nature">
        <title>Complex archaea that bridge the gap between prokaryotes and eukaryotes.</title>
        <authorList>
            <person name="Spang A."/>
            <person name="Saw J.H."/>
            <person name="Jorgensen S.L."/>
            <person name="Zaremba-Niedzwiedzka K."/>
            <person name="Martijn J."/>
            <person name="Lind A.E."/>
            <person name="van Eijk R."/>
            <person name="Schleper C."/>
            <person name="Guy L."/>
            <person name="Ettema T.J."/>
        </authorList>
    </citation>
    <scope>NUCLEOTIDE SEQUENCE</scope>
</reference>
<organism evidence="1">
    <name type="scientific">marine sediment metagenome</name>
    <dbReference type="NCBI Taxonomy" id="412755"/>
    <lineage>
        <taxon>unclassified sequences</taxon>
        <taxon>metagenomes</taxon>
        <taxon>ecological metagenomes</taxon>
    </lineage>
</organism>
<comment type="caution">
    <text evidence="1">The sequence shown here is derived from an EMBL/GenBank/DDBJ whole genome shotgun (WGS) entry which is preliminary data.</text>
</comment>